<dbReference type="Proteomes" id="UP000602647">
    <property type="component" value="Unassembled WGS sequence"/>
</dbReference>
<proteinExistence type="predicted"/>
<comment type="caution">
    <text evidence="6">The sequence shown here is derived from an EMBL/GenBank/DDBJ whole genome shotgun (WGS) entry which is preliminary data.</text>
</comment>
<dbReference type="PANTHER" id="PTHR43133">
    <property type="entry name" value="RNA POLYMERASE ECF-TYPE SIGMA FACTO"/>
    <property type="match status" value="1"/>
</dbReference>
<dbReference type="InterPro" id="IPR039425">
    <property type="entry name" value="RNA_pol_sigma-70-like"/>
</dbReference>
<keyword evidence="7" id="KW-1185">Reference proteome</keyword>
<dbReference type="RefSeq" id="WP_187302692.1">
    <property type="nucleotide sequence ID" value="NZ_JACRYT010000005.1"/>
</dbReference>
<dbReference type="InterPro" id="IPR013249">
    <property type="entry name" value="RNA_pol_sigma70_r4_t2"/>
</dbReference>
<dbReference type="SUPFAM" id="SSF88659">
    <property type="entry name" value="Sigma3 and sigma4 domains of RNA polymerase sigma factors"/>
    <property type="match status" value="1"/>
</dbReference>
<feature type="domain" description="RNA polymerase sigma factor 70 region 4 type 2" evidence="5">
    <location>
        <begin position="95"/>
        <end position="146"/>
    </location>
</feature>
<keyword evidence="2" id="KW-0731">Sigma factor</keyword>
<dbReference type="GO" id="GO:0003677">
    <property type="term" value="F:DNA binding"/>
    <property type="evidence" value="ECO:0007669"/>
    <property type="project" value="UniProtKB-KW"/>
</dbReference>
<dbReference type="EMBL" id="JACRYT010000005">
    <property type="protein sequence ID" value="MBC6679588.1"/>
    <property type="molecule type" value="Genomic_DNA"/>
</dbReference>
<evidence type="ECO:0000256" key="4">
    <source>
        <dbReference type="ARBA" id="ARBA00023163"/>
    </source>
</evidence>
<keyword evidence="3" id="KW-0238">DNA-binding</keyword>
<dbReference type="InterPro" id="IPR036388">
    <property type="entry name" value="WH-like_DNA-bd_sf"/>
</dbReference>
<keyword evidence="1" id="KW-0805">Transcription regulation</keyword>
<accession>A0A923SVQ6</accession>
<organism evidence="6 7">
    <name type="scientific">Zhenpiania hominis</name>
    <dbReference type="NCBI Taxonomy" id="2763644"/>
    <lineage>
        <taxon>Bacteria</taxon>
        <taxon>Bacillati</taxon>
        <taxon>Bacillota</taxon>
        <taxon>Clostridia</taxon>
        <taxon>Peptostreptococcales</taxon>
        <taxon>Anaerovoracaceae</taxon>
        <taxon>Zhenpiania</taxon>
    </lineage>
</organism>
<dbReference type="PANTHER" id="PTHR43133:SF8">
    <property type="entry name" value="RNA POLYMERASE SIGMA FACTOR HI_1459-RELATED"/>
    <property type="match status" value="1"/>
</dbReference>
<evidence type="ECO:0000259" key="5">
    <source>
        <dbReference type="Pfam" id="PF08281"/>
    </source>
</evidence>
<dbReference type="Gene3D" id="1.10.10.10">
    <property type="entry name" value="Winged helix-like DNA-binding domain superfamily/Winged helix DNA-binding domain"/>
    <property type="match status" value="1"/>
</dbReference>
<evidence type="ECO:0000256" key="3">
    <source>
        <dbReference type="ARBA" id="ARBA00023125"/>
    </source>
</evidence>
<dbReference type="Pfam" id="PF08281">
    <property type="entry name" value="Sigma70_r4_2"/>
    <property type="match status" value="1"/>
</dbReference>
<evidence type="ECO:0000256" key="1">
    <source>
        <dbReference type="ARBA" id="ARBA00023015"/>
    </source>
</evidence>
<dbReference type="GO" id="GO:0006352">
    <property type="term" value="P:DNA-templated transcription initiation"/>
    <property type="evidence" value="ECO:0007669"/>
    <property type="project" value="InterPro"/>
</dbReference>
<protein>
    <submittedName>
        <fullName evidence="6">Sigma-70 family RNA polymerase sigma factor</fullName>
    </submittedName>
</protein>
<dbReference type="GO" id="GO:0016987">
    <property type="term" value="F:sigma factor activity"/>
    <property type="evidence" value="ECO:0007669"/>
    <property type="project" value="UniProtKB-KW"/>
</dbReference>
<reference evidence="6" key="1">
    <citation type="submission" date="2020-08" db="EMBL/GenBank/DDBJ databases">
        <title>Genome public.</title>
        <authorList>
            <person name="Liu C."/>
            <person name="Sun Q."/>
        </authorList>
    </citation>
    <scope>NUCLEOTIDE SEQUENCE</scope>
    <source>
        <strain evidence="6">BX12</strain>
    </source>
</reference>
<evidence type="ECO:0000313" key="7">
    <source>
        <dbReference type="Proteomes" id="UP000602647"/>
    </source>
</evidence>
<dbReference type="AlphaFoldDB" id="A0A923SVQ6"/>
<keyword evidence="4" id="KW-0804">Transcription</keyword>
<dbReference type="InterPro" id="IPR013324">
    <property type="entry name" value="RNA_pol_sigma_r3/r4-like"/>
</dbReference>
<evidence type="ECO:0000256" key="2">
    <source>
        <dbReference type="ARBA" id="ARBA00023082"/>
    </source>
</evidence>
<name>A0A923SVQ6_9FIRM</name>
<evidence type="ECO:0000313" key="6">
    <source>
        <dbReference type="EMBL" id="MBC6679588.1"/>
    </source>
</evidence>
<gene>
    <name evidence="6" type="ORF">H9L42_07085</name>
</gene>
<sequence>MIVKRNHFINIRLKGKVIVISFYEKVEREFDAYCKRTLKNKLVDYKRQQACLRRKELSFDETQQRKLDQFFSTMDEYFADMIQFGDYAIELKDETLYKALLQLSEEKQMILICHYAMGISDREIATQLALPKTTVRYRREAALQRLKSLMDQGAKNE</sequence>